<dbReference type="EMBL" id="JAVRRG010000190">
    <property type="protein sequence ID" value="KAK5079527.1"/>
    <property type="molecule type" value="Genomic_DNA"/>
</dbReference>
<sequence length="180" mass="20436">MTTPVRLVGPLITNEVSEELAIERLRRGALRQTTPCPEKEIEPLTAKDNATGLTESALTDADHTEIIKDQLRQKEKQADYLPEMYAALEAEMHRVQDLEKMVRDSKTVTSRLRHDIRFKHEDRVRFMWGSDRGGQVEGTRGLKMALDLGQDALDVYVLGAARRGRKDRWTAKAPRQGIGE</sequence>
<proteinExistence type="predicted"/>
<evidence type="ECO:0000313" key="1">
    <source>
        <dbReference type="EMBL" id="KAK5079527.1"/>
    </source>
</evidence>
<organism evidence="1 2">
    <name type="scientific">Lithohypha guttulata</name>
    <dbReference type="NCBI Taxonomy" id="1690604"/>
    <lineage>
        <taxon>Eukaryota</taxon>
        <taxon>Fungi</taxon>
        <taxon>Dikarya</taxon>
        <taxon>Ascomycota</taxon>
        <taxon>Pezizomycotina</taxon>
        <taxon>Eurotiomycetes</taxon>
        <taxon>Chaetothyriomycetidae</taxon>
        <taxon>Chaetothyriales</taxon>
        <taxon>Trichomeriaceae</taxon>
        <taxon>Lithohypha</taxon>
    </lineage>
</organism>
<reference evidence="1 2" key="1">
    <citation type="submission" date="2023-08" db="EMBL/GenBank/DDBJ databases">
        <title>Black Yeasts Isolated from many extreme environments.</title>
        <authorList>
            <person name="Coleine C."/>
            <person name="Stajich J.E."/>
            <person name="Selbmann L."/>
        </authorList>
    </citation>
    <scope>NUCLEOTIDE SEQUENCE [LARGE SCALE GENOMIC DNA]</scope>
    <source>
        <strain evidence="1 2">CCFEE 5885</strain>
    </source>
</reference>
<evidence type="ECO:0000313" key="2">
    <source>
        <dbReference type="Proteomes" id="UP001345013"/>
    </source>
</evidence>
<protein>
    <submittedName>
        <fullName evidence="1">Uncharacterized protein</fullName>
    </submittedName>
</protein>
<gene>
    <name evidence="1" type="ORF">LTR24_009205</name>
</gene>
<name>A0ABR0JXP8_9EURO</name>
<dbReference type="Proteomes" id="UP001345013">
    <property type="component" value="Unassembled WGS sequence"/>
</dbReference>
<comment type="caution">
    <text evidence="1">The sequence shown here is derived from an EMBL/GenBank/DDBJ whole genome shotgun (WGS) entry which is preliminary data.</text>
</comment>
<keyword evidence="2" id="KW-1185">Reference proteome</keyword>
<accession>A0ABR0JXP8</accession>